<feature type="region of interest" description="Disordered" evidence="1">
    <location>
        <begin position="22"/>
        <end position="74"/>
    </location>
</feature>
<protein>
    <submittedName>
        <fullName evidence="2">Interleukin 17B</fullName>
    </submittedName>
</protein>
<reference evidence="2" key="4">
    <citation type="submission" date="2025-09" db="UniProtKB">
        <authorList>
            <consortium name="Ensembl"/>
        </authorList>
    </citation>
    <scope>IDENTIFICATION</scope>
    <source>
        <strain evidence="2">C57BL/6J</strain>
    </source>
</reference>
<keyword evidence="4" id="KW-1185">Reference proteome</keyword>
<reference evidence="2" key="3">
    <citation type="submission" date="2025-08" db="UniProtKB">
        <authorList>
            <consortium name="Ensembl"/>
        </authorList>
    </citation>
    <scope>IDENTIFICATION</scope>
    <source>
        <strain evidence="2">C57BL/6J</strain>
    </source>
</reference>
<sequence length="74" mass="7885">MDWPHSLVRGAPLPHLHLLSLPPGHLHLPGAKPPPEHQRQKKRAREAQSLGPWASSGAAGPGVSSKALRSNGRV</sequence>
<reference evidence="2 4" key="1">
    <citation type="journal article" date="2009" name="PLoS Biol.">
        <title>Lineage-specific biology revealed by a finished genome assembly of the mouse.</title>
        <authorList>
            <consortium name="Mouse Genome Sequencing Consortium"/>
            <person name="Church D.M."/>
            <person name="Goodstadt L."/>
            <person name="Hillier L.W."/>
            <person name="Zody M.C."/>
            <person name="Goldstein S."/>
            <person name="She X."/>
            <person name="Bult C.J."/>
            <person name="Agarwala R."/>
            <person name="Cherry J.L."/>
            <person name="DiCuccio M."/>
            <person name="Hlavina W."/>
            <person name="Kapustin Y."/>
            <person name="Meric P."/>
            <person name="Maglott D."/>
            <person name="Birtle Z."/>
            <person name="Marques A.C."/>
            <person name="Graves T."/>
            <person name="Zhou S."/>
            <person name="Teague B."/>
            <person name="Potamousis K."/>
            <person name="Churas C."/>
            <person name="Place M."/>
            <person name="Herschleb J."/>
            <person name="Runnheim R."/>
            <person name="Forrest D."/>
            <person name="Amos-Landgraf J."/>
            <person name="Schwartz D.C."/>
            <person name="Cheng Z."/>
            <person name="Lindblad-Toh K."/>
            <person name="Eichler E.E."/>
            <person name="Ponting C.P."/>
        </authorList>
    </citation>
    <scope>NUCLEOTIDE SEQUENCE [LARGE SCALE GENOMIC DNA]</scope>
    <source>
        <strain evidence="2 4">C57BL/6J</strain>
    </source>
</reference>
<evidence type="ECO:0000313" key="2">
    <source>
        <dbReference type="Ensembl" id="ENSMUSP00000157496.2"/>
    </source>
</evidence>
<evidence type="ECO:0000313" key="4">
    <source>
        <dbReference type="Proteomes" id="UP000000589"/>
    </source>
</evidence>
<dbReference type="ExpressionAtlas" id="A0A494B960">
    <property type="expression patterns" value="baseline and differential"/>
</dbReference>
<dbReference type="VEuPathDB" id="HostDB:ENSMUSG00000024578"/>
<proteinExistence type="predicted"/>
<organism evidence="2 4">
    <name type="scientific">Mus musculus</name>
    <name type="common">Mouse</name>
    <dbReference type="NCBI Taxonomy" id="10090"/>
    <lineage>
        <taxon>Eukaryota</taxon>
        <taxon>Metazoa</taxon>
        <taxon>Chordata</taxon>
        <taxon>Craniata</taxon>
        <taxon>Vertebrata</taxon>
        <taxon>Euteleostomi</taxon>
        <taxon>Mammalia</taxon>
        <taxon>Eutheria</taxon>
        <taxon>Euarchontoglires</taxon>
        <taxon>Glires</taxon>
        <taxon>Rodentia</taxon>
        <taxon>Myomorpha</taxon>
        <taxon>Muroidea</taxon>
        <taxon>Muridae</taxon>
        <taxon>Murinae</taxon>
        <taxon>Mus</taxon>
        <taxon>Mus</taxon>
    </lineage>
</organism>
<gene>
    <name evidence="2 3" type="primary">Il17b</name>
</gene>
<dbReference type="GeneTree" id="ENSGT00940000160854"/>
<dbReference type="AGR" id="MGI:1928397"/>
<dbReference type="Antibodypedia" id="27818">
    <property type="antibodies" value="459 antibodies from 32 providers"/>
</dbReference>
<dbReference type="Ensembl" id="ENSMUST00000235713.2">
    <property type="protein sequence ID" value="ENSMUSP00000157496.2"/>
    <property type="gene ID" value="ENSMUSG00000024578.4"/>
</dbReference>
<name>A0A494B960_MOUSE</name>
<dbReference type="AlphaFoldDB" id="A0A494B960"/>
<dbReference type="Proteomes" id="UP000000589">
    <property type="component" value="Chromosome 18"/>
</dbReference>
<evidence type="ECO:0000313" key="3">
    <source>
        <dbReference type="MGI" id="MGI:1928397"/>
    </source>
</evidence>
<accession>A0A494B960</accession>
<dbReference type="Bgee" id="ENSMUSG00000024578">
    <property type="expression patterns" value="Expressed in mammary bud and 52 other cell types or tissues"/>
</dbReference>
<dbReference type="MGI" id="MGI:1928397">
    <property type="gene designation" value="Il17b"/>
</dbReference>
<feature type="compositionally biased region" description="Low complexity" evidence="1">
    <location>
        <begin position="51"/>
        <end position="67"/>
    </location>
</feature>
<reference evidence="2 4" key="2">
    <citation type="journal article" date="2011" name="PLoS Biol.">
        <title>Modernizing reference genome assemblies.</title>
        <authorList>
            <person name="Church D.M."/>
            <person name="Schneider V.A."/>
            <person name="Graves T."/>
            <person name="Auger K."/>
            <person name="Cunningham F."/>
            <person name="Bouk N."/>
            <person name="Chen H.C."/>
            <person name="Agarwala R."/>
            <person name="McLaren W.M."/>
            <person name="Ritchie G.R."/>
            <person name="Albracht D."/>
            <person name="Kremitzki M."/>
            <person name="Rock S."/>
            <person name="Kotkiewicz H."/>
            <person name="Kremitzki C."/>
            <person name="Wollam A."/>
            <person name="Trani L."/>
            <person name="Fulton L."/>
            <person name="Fulton R."/>
            <person name="Matthews L."/>
            <person name="Whitehead S."/>
            <person name="Chow W."/>
            <person name="Torrance J."/>
            <person name="Dunn M."/>
            <person name="Harden G."/>
            <person name="Threadgold G."/>
            <person name="Wood J."/>
            <person name="Collins J."/>
            <person name="Heath P."/>
            <person name="Griffiths G."/>
            <person name="Pelan S."/>
            <person name="Grafham D."/>
            <person name="Eichler E.E."/>
            <person name="Weinstock G."/>
            <person name="Mardis E.R."/>
            <person name="Wilson R.K."/>
            <person name="Howe K."/>
            <person name="Flicek P."/>
            <person name="Hubbard T."/>
        </authorList>
    </citation>
    <scope>NUCLEOTIDE SEQUENCE [LARGE SCALE GENOMIC DNA]</scope>
    <source>
        <strain evidence="2 4">C57BL/6J</strain>
    </source>
</reference>
<evidence type="ECO:0000256" key="1">
    <source>
        <dbReference type="SAM" id="MobiDB-lite"/>
    </source>
</evidence>